<dbReference type="InterPro" id="IPR050625">
    <property type="entry name" value="ParA/MinD_ATPase"/>
</dbReference>
<organism evidence="4 5">
    <name type="scientific">Roseburia lenta</name>
    <dbReference type="NCBI Taxonomy" id="2763061"/>
    <lineage>
        <taxon>Bacteria</taxon>
        <taxon>Bacillati</taxon>
        <taxon>Bacillota</taxon>
        <taxon>Clostridia</taxon>
        <taxon>Lachnospirales</taxon>
        <taxon>Lachnospiraceae</taxon>
        <taxon>Roseburia</taxon>
    </lineage>
</organism>
<keyword evidence="1" id="KW-0547">Nucleotide-binding</keyword>
<dbReference type="Pfam" id="PF01656">
    <property type="entry name" value="CbiA"/>
    <property type="match status" value="1"/>
</dbReference>
<keyword evidence="2" id="KW-0067">ATP-binding</keyword>
<protein>
    <submittedName>
        <fullName evidence="4">AAA family ATPase</fullName>
    </submittedName>
</protein>
<evidence type="ECO:0000256" key="1">
    <source>
        <dbReference type="ARBA" id="ARBA00022741"/>
    </source>
</evidence>
<reference evidence="4 5" key="1">
    <citation type="submission" date="2020-08" db="EMBL/GenBank/DDBJ databases">
        <title>Genome public.</title>
        <authorList>
            <person name="Liu C."/>
            <person name="Sun Q."/>
        </authorList>
    </citation>
    <scope>NUCLEOTIDE SEQUENCE [LARGE SCALE GENOMIC DNA]</scope>
    <source>
        <strain evidence="4 5">NSJ-9</strain>
    </source>
</reference>
<gene>
    <name evidence="4" type="ORF">H8R94_00685</name>
</gene>
<dbReference type="Gene3D" id="3.40.50.300">
    <property type="entry name" value="P-loop containing nucleotide triphosphate hydrolases"/>
    <property type="match status" value="1"/>
</dbReference>
<proteinExistence type="predicted"/>
<evidence type="ECO:0000256" key="2">
    <source>
        <dbReference type="ARBA" id="ARBA00022840"/>
    </source>
</evidence>
<sequence length="236" mass="26510">MGDVFMVASGKGGVGKTTLCAMFGSQFARMDKTVVMLDTDFGLRNLDLYFHLENKIIYNLVDVLKGVCSYRQALLPLDSNRTFYIMPGSRNYDFSLPEDAFSCLIEKLKAQFDIVLIDTPAGITPIHQAMFPYVDQALVVVTMSQASLADALSFCHVLQKQGLPARLIFNQMGPDMAKRRNRSRLQEMARHAFHAEYLGSLPDMHKKCAMPSDFLTRGKEILPICRTILMPAKETE</sequence>
<dbReference type="PANTHER" id="PTHR43384:SF6">
    <property type="entry name" value="SEPTUM SITE-DETERMINING PROTEIN MIND HOMOLOG, CHLOROPLASTIC"/>
    <property type="match status" value="1"/>
</dbReference>
<dbReference type="RefSeq" id="WP_186853594.1">
    <property type="nucleotide sequence ID" value="NZ_JACOPG010000001.1"/>
</dbReference>
<evidence type="ECO:0000313" key="5">
    <source>
        <dbReference type="Proteomes" id="UP000643810"/>
    </source>
</evidence>
<dbReference type="PANTHER" id="PTHR43384">
    <property type="entry name" value="SEPTUM SITE-DETERMINING PROTEIN MIND HOMOLOG, CHLOROPLASTIC-RELATED"/>
    <property type="match status" value="1"/>
</dbReference>
<accession>A0ABR7GCH4</accession>
<evidence type="ECO:0000259" key="3">
    <source>
        <dbReference type="Pfam" id="PF01656"/>
    </source>
</evidence>
<dbReference type="SUPFAM" id="SSF52540">
    <property type="entry name" value="P-loop containing nucleoside triphosphate hydrolases"/>
    <property type="match status" value="1"/>
</dbReference>
<dbReference type="Proteomes" id="UP000643810">
    <property type="component" value="Unassembled WGS sequence"/>
</dbReference>
<keyword evidence="5" id="KW-1185">Reference proteome</keyword>
<dbReference type="InterPro" id="IPR027417">
    <property type="entry name" value="P-loop_NTPase"/>
</dbReference>
<dbReference type="InterPro" id="IPR002586">
    <property type="entry name" value="CobQ/CobB/MinD/ParA_Nub-bd_dom"/>
</dbReference>
<dbReference type="EMBL" id="JACOPG010000001">
    <property type="protein sequence ID" value="MBC5685138.1"/>
    <property type="molecule type" value="Genomic_DNA"/>
</dbReference>
<name>A0ABR7GCH4_9FIRM</name>
<evidence type="ECO:0000313" key="4">
    <source>
        <dbReference type="EMBL" id="MBC5685138.1"/>
    </source>
</evidence>
<feature type="domain" description="CobQ/CobB/MinD/ParA nucleotide binding" evidence="3">
    <location>
        <begin position="5"/>
        <end position="206"/>
    </location>
</feature>
<comment type="caution">
    <text evidence="4">The sequence shown here is derived from an EMBL/GenBank/DDBJ whole genome shotgun (WGS) entry which is preliminary data.</text>
</comment>